<dbReference type="InterPro" id="IPR036388">
    <property type="entry name" value="WH-like_DNA-bd_sf"/>
</dbReference>
<comment type="similarity">
    <text evidence="1">Belongs to the DnaB/DnaD family.</text>
</comment>
<dbReference type="PANTHER" id="PTHR37293">
    <property type="entry name" value="PHAGE REPLICATION PROTEIN-RELATED"/>
    <property type="match status" value="1"/>
</dbReference>
<gene>
    <name evidence="4" type="primary">dnaD</name>
    <name evidence="4" type="ORF">GCM10010917_05250</name>
</gene>
<evidence type="ECO:0000256" key="1">
    <source>
        <dbReference type="ARBA" id="ARBA00093462"/>
    </source>
</evidence>
<name>A0ABQ1FP93_9BACL</name>
<evidence type="ECO:0000259" key="3">
    <source>
        <dbReference type="Pfam" id="PF21984"/>
    </source>
</evidence>
<dbReference type="InterPro" id="IPR053162">
    <property type="entry name" value="DnaD"/>
</dbReference>
<dbReference type="PANTHER" id="PTHR37293:SF6">
    <property type="entry name" value="DNA REPLICATION PROTEIN DNAD"/>
    <property type="match status" value="1"/>
</dbReference>
<evidence type="ECO:0000313" key="4">
    <source>
        <dbReference type="EMBL" id="GGA23456.1"/>
    </source>
</evidence>
<protein>
    <submittedName>
        <fullName evidence="4">DNA replication protein DnaD</fullName>
    </submittedName>
</protein>
<keyword evidence="5" id="KW-1185">Reference proteome</keyword>
<dbReference type="Pfam" id="PF07261">
    <property type="entry name" value="DnaB_2"/>
    <property type="match status" value="1"/>
</dbReference>
<feature type="domain" description="DnaB/C C-terminal" evidence="2">
    <location>
        <begin position="155"/>
        <end position="225"/>
    </location>
</feature>
<dbReference type="InterPro" id="IPR053843">
    <property type="entry name" value="DnaD_N"/>
</dbReference>
<comment type="caution">
    <text evidence="4">The sequence shown here is derived from an EMBL/GenBank/DDBJ whole genome shotgun (WGS) entry which is preliminary data.</text>
</comment>
<dbReference type="RefSeq" id="WP_094093286.1">
    <property type="nucleotide sequence ID" value="NZ_BMHF01000001.1"/>
</dbReference>
<evidence type="ECO:0000259" key="2">
    <source>
        <dbReference type="Pfam" id="PF07261"/>
    </source>
</evidence>
<dbReference type="NCBIfam" id="TIGR01446">
    <property type="entry name" value="DnaD_dom"/>
    <property type="match status" value="1"/>
</dbReference>
<dbReference type="InterPro" id="IPR034829">
    <property type="entry name" value="DnaD-like_sf"/>
</dbReference>
<proteinExistence type="inferred from homology"/>
<feature type="domain" description="DnaD N-terminal" evidence="3">
    <location>
        <begin position="25"/>
        <end position="120"/>
    </location>
</feature>
<dbReference type="SUPFAM" id="SSF158499">
    <property type="entry name" value="DnaD domain-like"/>
    <property type="match status" value="1"/>
</dbReference>
<dbReference type="Proteomes" id="UP000609323">
    <property type="component" value="Unassembled WGS sequence"/>
</dbReference>
<sequence>MAMNEGWKVWANGIAYGMENGTVNVPAALLAYYRRLKLSDMEAMLLIHLLHFRQSRGSEFPPLTEVEQVMSTSPGAVASAIRKLIKDGWLAVDQVTDEQTGVQSEHYHLNGMYKKLSLCLAEHFAAERQELRLNREQLDEQPAETDSAERNLFITFEQEFARPLSPMECETISGWIDQDGYPEELIRLALKEAVFAGKIHFRYIDRILLEWSRNRVRNAEDARAYTQRFRGAGNANKG</sequence>
<dbReference type="Gene3D" id="1.10.10.10">
    <property type="entry name" value="Winged helix-like DNA-binding domain superfamily/Winged helix DNA-binding domain"/>
    <property type="match status" value="1"/>
</dbReference>
<dbReference type="Gene3D" id="1.10.10.630">
    <property type="entry name" value="DnaD domain-like"/>
    <property type="match status" value="1"/>
</dbReference>
<dbReference type="InterPro" id="IPR006343">
    <property type="entry name" value="DnaB/C_C"/>
</dbReference>
<reference evidence="5" key="1">
    <citation type="journal article" date="2019" name="Int. J. Syst. Evol. Microbiol.">
        <title>The Global Catalogue of Microorganisms (GCM) 10K type strain sequencing project: providing services to taxonomists for standard genome sequencing and annotation.</title>
        <authorList>
            <consortium name="The Broad Institute Genomics Platform"/>
            <consortium name="The Broad Institute Genome Sequencing Center for Infectious Disease"/>
            <person name="Wu L."/>
            <person name="Ma J."/>
        </authorList>
    </citation>
    <scope>NUCLEOTIDE SEQUENCE [LARGE SCALE GENOMIC DNA]</scope>
    <source>
        <strain evidence="5">CGMCC 1.15044</strain>
    </source>
</reference>
<organism evidence="4 5">
    <name type="scientific">Paenibacillus physcomitrellae</name>
    <dbReference type="NCBI Taxonomy" id="1619311"/>
    <lineage>
        <taxon>Bacteria</taxon>
        <taxon>Bacillati</taxon>
        <taxon>Bacillota</taxon>
        <taxon>Bacilli</taxon>
        <taxon>Bacillales</taxon>
        <taxon>Paenibacillaceae</taxon>
        <taxon>Paenibacillus</taxon>
    </lineage>
</organism>
<accession>A0ABQ1FP93</accession>
<dbReference type="EMBL" id="BMHF01000001">
    <property type="protein sequence ID" value="GGA23456.1"/>
    <property type="molecule type" value="Genomic_DNA"/>
</dbReference>
<dbReference type="Pfam" id="PF21984">
    <property type="entry name" value="DnaD_N"/>
    <property type="match status" value="1"/>
</dbReference>
<evidence type="ECO:0000313" key="5">
    <source>
        <dbReference type="Proteomes" id="UP000609323"/>
    </source>
</evidence>